<name>A0A2K9V7X7_9VIRU</name>
<reference evidence="2" key="1">
    <citation type="submission" date="2018-01" db="EMBL/GenBank/DDBJ databases">
        <title>Draft genome sequence of Bandra megavirus.</title>
        <authorList>
            <person name="Chatterjee A."/>
            <person name="Yadav R."/>
            <person name="Kondabagil K."/>
        </authorList>
    </citation>
    <scope>NUCLEOTIDE SEQUENCE</scope>
    <source>
        <strain evidence="2">KK-1</strain>
    </source>
</reference>
<sequence>MSTKKIVKALKISKIDVNKISIGSKNVNKKVTIYNENKPGLVYQTPFLQVKEKLRKVNENLSVKLYNFDTWFRGDTHSRISGYYQFIDNYEDRISTLVEDQMVKQINNNSTDKWFNNPNNVNIKSLIRIYDEENGVYFIKWTLELNDNIFIDENKNVFNPENLDETYSVKLIIESPDFWINDNQFAPAAIVRKVLVKKMESASEYEFDETESEGSDNEFISVLATEQKPKQNNKNTTKSNRNLNLDNKKEKIQEANKRESNLNRYNHKREEKKISGLRGNNNDNYNNVISDDDNIFQE</sequence>
<feature type="compositionally biased region" description="Basic and acidic residues" evidence="1">
    <location>
        <begin position="246"/>
        <end position="261"/>
    </location>
</feature>
<proteinExistence type="predicted"/>
<organism evidence="2">
    <name type="scientific">Bandra megavirus</name>
    <dbReference type="NCBI Taxonomy" id="2071566"/>
    <lineage>
        <taxon>Viruses</taxon>
        <taxon>Varidnaviria</taxon>
        <taxon>Bamfordvirae</taxon>
        <taxon>Nucleocytoviricota</taxon>
        <taxon>Megaviricetes</taxon>
        <taxon>Imitervirales</taxon>
        <taxon>Mimiviridae</taxon>
        <taxon>Megamimivirinae</taxon>
        <taxon>Megavirus</taxon>
    </lineage>
</organism>
<dbReference type="EMBL" id="MG779324">
    <property type="protein sequence ID" value="AUV58311.1"/>
    <property type="molecule type" value="Genomic_DNA"/>
</dbReference>
<evidence type="ECO:0000313" key="2">
    <source>
        <dbReference type="EMBL" id="AUV58311.1"/>
    </source>
</evidence>
<feature type="compositionally biased region" description="Low complexity" evidence="1">
    <location>
        <begin position="232"/>
        <end position="245"/>
    </location>
</feature>
<accession>A0A2K9V7X7</accession>
<evidence type="ECO:0000256" key="1">
    <source>
        <dbReference type="SAM" id="MobiDB-lite"/>
    </source>
</evidence>
<protein>
    <submittedName>
        <fullName evidence="2">Uncharacterized protein</fullName>
    </submittedName>
</protein>
<feature type="region of interest" description="Disordered" evidence="1">
    <location>
        <begin position="224"/>
        <end position="298"/>
    </location>
</feature>
<feature type="compositionally biased region" description="Low complexity" evidence="1">
    <location>
        <begin position="280"/>
        <end position="289"/>
    </location>
</feature>